<dbReference type="AlphaFoldDB" id="A0A418JGQ5"/>
<dbReference type="RefSeq" id="WP_119635780.1">
    <property type="nucleotide sequence ID" value="NZ_JAHCNS010000011.1"/>
</dbReference>
<protein>
    <recommendedName>
        <fullName evidence="1">Bro-N domain-containing protein</fullName>
    </recommendedName>
</protein>
<comment type="caution">
    <text evidence="2">The sequence shown here is derived from an EMBL/GenBank/DDBJ whole genome shotgun (WGS) entry which is preliminary data.</text>
</comment>
<name>A0A418JGQ5_STAHY</name>
<dbReference type="EMBL" id="QXVO01000042">
    <property type="protein sequence ID" value="RIO43490.1"/>
    <property type="molecule type" value="Genomic_DNA"/>
</dbReference>
<dbReference type="InterPro" id="IPR003497">
    <property type="entry name" value="BRO_N_domain"/>
</dbReference>
<proteinExistence type="predicted"/>
<reference evidence="2 3" key="1">
    <citation type="journal article" date="2016" name="Front. Microbiol.">
        <title>Comprehensive Phylogenetic Analysis of Bovine Non-aureus Staphylococci Species Based on Whole-Genome Sequencing.</title>
        <authorList>
            <person name="Naushad S."/>
            <person name="Barkema H.W."/>
            <person name="Luby C."/>
            <person name="Condas L.A."/>
            <person name="Nobrega D.B."/>
            <person name="Carson D.A."/>
            <person name="De Buck J."/>
        </authorList>
    </citation>
    <scope>NUCLEOTIDE SEQUENCE [LARGE SCALE GENOMIC DNA]</scope>
    <source>
        <strain evidence="2 3">SNUC 5959</strain>
    </source>
</reference>
<sequence length="106" mass="12284">MTNIINFEGSNKGLEIIKQQEVLGKDFKIYGTIAEPLFLAKDVAEWIGIINTSQMINKVDQDEKALYTMYRVDGSTNKQWFLTEDGMYEILMQSRKPLAKQFKKRS</sequence>
<feature type="domain" description="Bro-N" evidence="1">
    <location>
        <begin position="20"/>
        <end position="106"/>
    </location>
</feature>
<organism evidence="2 3">
    <name type="scientific">Staphylococcus hyicus</name>
    <dbReference type="NCBI Taxonomy" id="1284"/>
    <lineage>
        <taxon>Bacteria</taxon>
        <taxon>Bacillati</taxon>
        <taxon>Bacillota</taxon>
        <taxon>Bacilli</taxon>
        <taxon>Bacillales</taxon>
        <taxon>Staphylococcaceae</taxon>
        <taxon>Staphylococcus</taxon>
    </lineage>
</organism>
<gene>
    <name evidence="2" type="ORF">BUZ57_10780</name>
</gene>
<dbReference type="Proteomes" id="UP000285625">
    <property type="component" value="Unassembled WGS sequence"/>
</dbReference>
<evidence type="ECO:0000259" key="1">
    <source>
        <dbReference type="PROSITE" id="PS51750"/>
    </source>
</evidence>
<dbReference type="Pfam" id="PF02498">
    <property type="entry name" value="Bro-N"/>
    <property type="match status" value="1"/>
</dbReference>
<evidence type="ECO:0000313" key="3">
    <source>
        <dbReference type="Proteomes" id="UP000285625"/>
    </source>
</evidence>
<accession>A0A418JGQ5</accession>
<dbReference type="PROSITE" id="PS51750">
    <property type="entry name" value="BRO_N"/>
    <property type="match status" value="1"/>
</dbReference>
<dbReference type="SMART" id="SM01040">
    <property type="entry name" value="Bro-N"/>
    <property type="match status" value="1"/>
</dbReference>
<evidence type="ECO:0000313" key="2">
    <source>
        <dbReference type="EMBL" id="RIO43490.1"/>
    </source>
</evidence>